<dbReference type="CDD" id="cd11378">
    <property type="entry name" value="DUF296"/>
    <property type="match status" value="1"/>
</dbReference>
<dbReference type="RefSeq" id="WP_054468738.1">
    <property type="nucleotide sequence ID" value="NZ_CP159837.1"/>
</dbReference>
<dbReference type="AlphaFoldDB" id="A0AAU8JFW7"/>
<evidence type="ECO:0000313" key="2">
    <source>
        <dbReference type="EMBL" id="XCM37673.1"/>
    </source>
</evidence>
<evidence type="ECO:0000259" key="1">
    <source>
        <dbReference type="PROSITE" id="PS51742"/>
    </source>
</evidence>
<organism evidence="2">
    <name type="scientific">Planktothricoides raciborskii GIHE-MW2</name>
    <dbReference type="NCBI Taxonomy" id="2792601"/>
    <lineage>
        <taxon>Bacteria</taxon>
        <taxon>Bacillati</taxon>
        <taxon>Cyanobacteriota</taxon>
        <taxon>Cyanophyceae</taxon>
        <taxon>Oscillatoriophycideae</taxon>
        <taxon>Oscillatoriales</taxon>
        <taxon>Oscillatoriaceae</taxon>
        <taxon>Planktothricoides</taxon>
    </lineage>
</organism>
<gene>
    <name evidence="2" type="ORF">ABWT76_000456</name>
</gene>
<accession>A0AAU8JFW7</accession>
<dbReference type="PANTHER" id="PTHR34988">
    <property type="entry name" value="PROTEIN, PUTATIVE-RELATED"/>
    <property type="match status" value="1"/>
</dbReference>
<dbReference type="InterPro" id="IPR005175">
    <property type="entry name" value="PPC_dom"/>
</dbReference>
<dbReference type="GO" id="GO:0003677">
    <property type="term" value="F:DNA binding"/>
    <property type="evidence" value="ECO:0007669"/>
    <property type="project" value="UniProtKB-KW"/>
</dbReference>
<proteinExistence type="predicted"/>
<dbReference type="PROSITE" id="PS51742">
    <property type="entry name" value="PPC"/>
    <property type="match status" value="1"/>
</dbReference>
<protein>
    <submittedName>
        <fullName evidence="2">PPC domain-containing DNA-binding protein</fullName>
    </submittedName>
</protein>
<dbReference type="Pfam" id="PF03479">
    <property type="entry name" value="PCC"/>
    <property type="match status" value="1"/>
</dbReference>
<dbReference type="Gene3D" id="3.30.1330.80">
    <property type="entry name" value="Hypothetical protein, similar to alpha- acetolactate decarboxylase, domain 2"/>
    <property type="match status" value="1"/>
</dbReference>
<dbReference type="PANTHER" id="PTHR34988:SF1">
    <property type="entry name" value="DNA-BINDING PROTEIN"/>
    <property type="match status" value="1"/>
</dbReference>
<dbReference type="SUPFAM" id="SSF117856">
    <property type="entry name" value="AF0104/ALDC/Ptd012-like"/>
    <property type="match status" value="1"/>
</dbReference>
<dbReference type="EMBL" id="CP159837">
    <property type="protein sequence ID" value="XCM37673.1"/>
    <property type="molecule type" value="Genomic_DNA"/>
</dbReference>
<name>A0AAU8JFW7_9CYAN</name>
<feature type="domain" description="PPC" evidence="1">
    <location>
        <begin position="1"/>
        <end position="129"/>
    </location>
</feature>
<sequence>MKVFALRLKPNEDLKKSLTDFVNKTHLKSGFILTAVGSFQQVTIRFAGHPYGQAFKSLFEIISLVGTLSPNGLHLHLAVADASGKIIGGHLMNGCIIYTTAEIIIGSSEDLKFIRSFDQETGYNELEVIDRNGL</sequence>
<keyword evidence="2" id="KW-0238">DNA-binding</keyword>
<reference evidence="2" key="1">
    <citation type="submission" date="2024-07" db="EMBL/GenBank/DDBJ databases">
        <authorList>
            <person name="Kim Y.J."/>
            <person name="Jeong J.Y."/>
        </authorList>
    </citation>
    <scope>NUCLEOTIDE SEQUENCE</scope>
    <source>
        <strain evidence="2">GIHE-MW2</strain>
    </source>
</reference>